<keyword evidence="2" id="KW-1185">Reference proteome</keyword>
<dbReference type="Proteomes" id="UP001590950">
    <property type="component" value="Unassembled WGS sequence"/>
</dbReference>
<protein>
    <submittedName>
        <fullName evidence="1">Uncharacterized protein</fullName>
    </submittedName>
</protein>
<reference evidence="1 2" key="1">
    <citation type="submission" date="2024-09" db="EMBL/GenBank/DDBJ databases">
        <title>Rethinking Asexuality: The Enigmatic Case of Functional Sexual Genes in Lepraria (Stereocaulaceae).</title>
        <authorList>
            <person name="Doellman M."/>
            <person name="Sun Y."/>
            <person name="Barcenas-Pena A."/>
            <person name="Lumbsch H.T."/>
            <person name="Grewe F."/>
        </authorList>
    </citation>
    <scope>NUCLEOTIDE SEQUENCE [LARGE SCALE GENOMIC DNA]</scope>
    <source>
        <strain evidence="1 2">Mercado 3170</strain>
    </source>
</reference>
<organism evidence="1 2">
    <name type="scientific">Stereocaulon virgatum</name>
    <dbReference type="NCBI Taxonomy" id="373712"/>
    <lineage>
        <taxon>Eukaryota</taxon>
        <taxon>Fungi</taxon>
        <taxon>Dikarya</taxon>
        <taxon>Ascomycota</taxon>
        <taxon>Pezizomycotina</taxon>
        <taxon>Lecanoromycetes</taxon>
        <taxon>OSLEUM clade</taxon>
        <taxon>Lecanoromycetidae</taxon>
        <taxon>Lecanorales</taxon>
        <taxon>Lecanorineae</taxon>
        <taxon>Stereocaulaceae</taxon>
        <taxon>Stereocaulon</taxon>
    </lineage>
</organism>
<name>A0ABR4ANX3_9LECA</name>
<proteinExistence type="predicted"/>
<evidence type="ECO:0000313" key="1">
    <source>
        <dbReference type="EMBL" id="KAL2046412.1"/>
    </source>
</evidence>
<accession>A0ABR4ANX3</accession>
<evidence type="ECO:0000313" key="2">
    <source>
        <dbReference type="Proteomes" id="UP001590950"/>
    </source>
</evidence>
<sequence>MDPTTLMVGTAFDIRSTELQVPLPQVDTCVSMRLTYCIDDDNHPEDKPPVAGGCLDWLYETLTSLFTFDIPSDMPYVVIDEAWPEQSCTYLVECGVNVQVRSKTILPTAGFGQR</sequence>
<gene>
    <name evidence="1" type="ORF">N7G274_001859</name>
</gene>
<comment type="caution">
    <text evidence="1">The sequence shown here is derived from an EMBL/GenBank/DDBJ whole genome shotgun (WGS) entry which is preliminary data.</text>
</comment>
<dbReference type="EMBL" id="JBEFKJ010000004">
    <property type="protein sequence ID" value="KAL2046412.1"/>
    <property type="molecule type" value="Genomic_DNA"/>
</dbReference>